<keyword evidence="2" id="KW-1185">Reference proteome</keyword>
<sequence length="208" mass="24954">MNTRKNFLNWINTFENPLISSIDHSNFLSIYKKDYVFNILEQLLDSNDNLKSIIADYYQLEIQRYHVFETARINEKLAMEQINLAILFCSKSDDKKRQSLFKMNLSISNYLAKSSYLWNFDYPDHMEQRNTHYFFIPSFLPIAPKEISLTGFDSVLLDIIKYEERFTYQELFELMKNTLDINHEELDEVLFKFMQIQILYYGTILPVN</sequence>
<dbReference type="Proteomes" id="UP000248536">
    <property type="component" value="Chromosome"/>
</dbReference>
<dbReference type="OrthoDB" id="9840540at2"/>
<dbReference type="EMBL" id="CP030104">
    <property type="protein sequence ID" value="AWX46129.1"/>
    <property type="molecule type" value="Genomic_DNA"/>
</dbReference>
<protein>
    <recommendedName>
        <fullName evidence="3">DUF2063 domain-containing protein</fullName>
    </recommendedName>
</protein>
<evidence type="ECO:0000313" key="1">
    <source>
        <dbReference type="EMBL" id="AWX46129.1"/>
    </source>
</evidence>
<dbReference type="RefSeq" id="WP_112379445.1">
    <property type="nucleotide sequence ID" value="NZ_CP030104.1"/>
</dbReference>
<gene>
    <name evidence="1" type="ORF">HME9304_03161</name>
</gene>
<proteinExistence type="predicted"/>
<dbReference type="KEGG" id="spon:HME9304_03161"/>
<organism evidence="1 2">
    <name type="scientific">Flagellimonas maritima</name>
    <dbReference type="NCBI Taxonomy" id="1383885"/>
    <lineage>
        <taxon>Bacteria</taxon>
        <taxon>Pseudomonadati</taxon>
        <taxon>Bacteroidota</taxon>
        <taxon>Flavobacteriia</taxon>
        <taxon>Flavobacteriales</taxon>
        <taxon>Flavobacteriaceae</taxon>
        <taxon>Flagellimonas</taxon>
    </lineage>
</organism>
<accession>A0A2Z4LWK8</accession>
<dbReference type="AlphaFoldDB" id="A0A2Z4LWK8"/>
<name>A0A2Z4LWK8_9FLAO</name>
<evidence type="ECO:0000313" key="2">
    <source>
        <dbReference type="Proteomes" id="UP000248536"/>
    </source>
</evidence>
<evidence type="ECO:0008006" key="3">
    <source>
        <dbReference type="Google" id="ProtNLM"/>
    </source>
</evidence>
<reference evidence="1 2" key="1">
    <citation type="submission" date="2018-06" db="EMBL/GenBank/DDBJ databases">
        <title>Spongiibacterium sp. HME9304 Genome sequencing and assembly.</title>
        <authorList>
            <person name="Kang H."/>
            <person name="Kim H."/>
            <person name="Joh K."/>
        </authorList>
    </citation>
    <scope>NUCLEOTIDE SEQUENCE [LARGE SCALE GENOMIC DNA]</scope>
    <source>
        <strain evidence="1 2">HME9304</strain>
    </source>
</reference>